<evidence type="ECO:0000256" key="1">
    <source>
        <dbReference type="SAM" id="MobiDB-lite"/>
    </source>
</evidence>
<dbReference type="InterPro" id="IPR000477">
    <property type="entry name" value="RT_dom"/>
</dbReference>
<feature type="domain" description="DUF4283" evidence="3">
    <location>
        <begin position="102"/>
        <end position="183"/>
    </location>
</feature>
<feature type="compositionally biased region" description="Basic and acidic residues" evidence="1">
    <location>
        <begin position="272"/>
        <end position="287"/>
    </location>
</feature>
<evidence type="ECO:0000259" key="2">
    <source>
        <dbReference type="Pfam" id="PF00078"/>
    </source>
</evidence>
<dbReference type="AlphaFoldDB" id="A0A835II80"/>
<dbReference type="PANTHER" id="PTHR31286:SF60">
    <property type="entry name" value="PROTEIN, PUTATIVE-RELATED"/>
    <property type="match status" value="1"/>
</dbReference>
<evidence type="ECO:0000259" key="3">
    <source>
        <dbReference type="Pfam" id="PF14111"/>
    </source>
</evidence>
<keyword evidence="5" id="KW-1185">Reference proteome</keyword>
<dbReference type="OrthoDB" id="1932527at2759"/>
<dbReference type="InterPro" id="IPR025558">
    <property type="entry name" value="DUF4283"/>
</dbReference>
<dbReference type="Proteomes" id="UP000631114">
    <property type="component" value="Unassembled WGS sequence"/>
</dbReference>
<dbReference type="PANTHER" id="PTHR31286">
    <property type="entry name" value="GLYCINE-RICH CELL WALL STRUCTURAL PROTEIN 1.8-LIKE"/>
    <property type="match status" value="1"/>
</dbReference>
<name>A0A835II80_9MAGN</name>
<gene>
    <name evidence="4" type="ORF">IFM89_028959</name>
</gene>
<feature type="region of interest" description="Disordered" evidence="1">
    <location>
        <begin position="272"/>
        <end position="325"/>
    </location>
</feature>
<feature type="domain" description="Reverse transcriptase" evidence="2">
    <location>
        <begin position="411"/>
        <end position="525"/>
    </location>
</feature>
<evidence type="ECO:0000313" key="4">
    <source>
        <dbReference type="EMBL" id="KAF9616183.1"/>
    </source>
</evidence>
<comment type="caution">
    <text evidence="4">The sequence shown here is derived from an EMBL/GenBank/DDBJ whole genome shotgun (WGS) entry which is preliminary data.</text>
</comment>
<evidence type="ECO:0008006" key="6">
    <source>
        <dbReference type="Google" id="ProtNLM"/>
    </source>
</evidence>
<protein>
    <recommendedName>
        <fullName evidence="6">DUF4283 domain-containing protein</fullName>
    </recommendedName>
</protein>
<feature type="region of interest" description="Disordered" evidence="1">
    <location>
        <begin position="344"/>
        <end position="377"/>
    </location>
</feature>
<accession>A0A835II80</accession>
<feature type="compositionally biased region" description="Polar residues" evidence="1">
    <location>
        <begin position="348"/>
        <end position="377"/>
    </location>
</feature>
<dbReference type="Pfam" id="PF14111">
    <property type="entry name" value="DUF4283"/>
    <property type="match status" value="1"/>
</dbReference>
<sequence length="535" mass="60691">MGDIIETTPLPKDAVFCPWGFLDGISDKETDNEPLNASLNATTTGEVQNIQSTGVHGKKTYANVTRTTYGRDVDTATLPTPGRQGEYPTISIQTDDVDKGLEYCKLGLVGRLDMSKLNMYDVNNKVKELWKPKSEWQATPLGKGYIMFCFTDETDYQRVWTQGTWVFDEQVLRLSKWTPNFSTSKENHLNGLVWIRFPGLSLEYWELKTLFSLGRAVGRPIHTDENTAKRKLGYYASVLVDVDLTQKIPEKIWVEVSGRDIKILKEDLNKNKEKEKEKEQVGRREDATSGMSKNQRRKQRKKDKENAIVENTEQGKVQASDGEHLPEINIVSDAQGEPIEIVDDKGQTSESQAQWVTTDAQNENQEVQQEPLNENQESTTVAQNETLNEAQQDPKETEVQIPKETHAENQKETQVMKRLRFSDTWIKWITKIVNLAYISILLNGGPVGYFAMKKGLKQGDPLSPLLFTLAEDTLSRELLYLRTKKHLMPLTTIKSVEAPSHLLFVDDIIIFANGGIKGIRKLNHVLGRYVSTLTK</sequence>
<organism evidence="4 5">
    <name type="scientific">Coptis chinensis</name>
    <dbReference type="NCBI Taxonomy" id="261450"/>
    <lineage>
        <taxon>Eukaryota</taxon>
        <taxon>Viridiplantae</taxon>
        <taxon>Streptophyta</taxon>
        <taxon>Embryophyta</taxon>
        <taxon>Tracheophyta</taxon>
        <taxon>Spermatophyta</taxon>
        <taxon>Magnoliopsida</taxon>
        <taxon>Ranunculales</taxon>
        <taxon>Ranunculaceae</taxon>
        <taxon>Coptidoideae</taxon>
        <taxon>Coptis</taxon>
    </lineage>
</organism>
<dbReference type="InterPro" id="IPR040256">
    <property type="entry name" value="At4g02000-like"/>
</dbReference>
<dbReference type="EMBL" id="JADFTS010000003">
    <property type="protein sequence ID" value="KAF9616183.1"/>
    <property type="molecule type" value="Genomic_DNA"/>
</dbReference>
<proteinExistence type="predicted"/>
<reference evidence="4 5" key="1">
    <citation type="submission" date="2020-10" db="EMBL/GenBank/DDBJ databases">
        <title>The Coptis chinensis genome and diversification of protoberbering-type alkaloids.</title>
        <authorList>
            <person name="Wang B."/>
            <person name="Shu S."/>
            <person name="Song C."/>
            <person name="Liu Y."/>
        </authorList>
    </citation>
    <scope>NUCLEOTIDE SEQUENCE [LARGE SCALE GENOMIC DNA]</scope>
    <source>
        <strain evidence="4">HL-2020</strain>
        <tissue evidence="4">Leaf</tissue>
    </source>
</reference>
<evidence type="ECO:0000313" key="5">
    <source>
        <dbReference type="Proteomes" id="UP000631114"/>
    </source>
</evidence>
<dbReference type="Pfam" id="PF00078">
    <property type="entry name" value="RVT_1"/>
    <property type="match status" value="1"/>
</dbReference>